<dbReference type="EMBL" id="CAJOBI010083619">
    <property type="protein sequence ID" value="CAF4508736.1"/>
    <property type="molecule type" value="Genomic_DNA"/>
</dbReference>
<dbReference type="Proteomes" id="UP000676336">
    <property type="component" value="Unassembled WGS sequence"/>
</dbReference>
<sequence length="30" mass="3315">MEEKIADVGTDTSSTVLFAIINHPVDNRKL</sequence>
<name>A0A8S2XSE7_9BILA</name>
<comment type="caution">
    <text evidence="1">The sequence shown here is derived from an EMBL/GenBank/DDBJ whole genome shotgun (WGS) entry which is preliminary data.</text>
</comment>
<evidence type="ECO:0000313" key="2">
    <source>
        <dbReference type="Proteomes" id="UP000676336"/>
    </source>
</evidence>
<reference evidence="1" key="1">
    <citation type="submission" date="2021-02" db="EMBL/GenBank/DDBJ databases">
        <authorList>
            <person name="Nowell W R."/>
        </authorList>
    </citation>
    <scope>NUCLEOTIDE SEQUENCE</scope>
</reference>
<organism evidence="1 2">
    <name type="scientific">Rotaria magnacalcarata</name>
    <dbReference type="NCBI Taxonomy" id="392030"/>
    <lineage>
        <taxon>Eukaryota</taxon>
        <taxon>Metazoa</taxon>
        <taxon>Spiralia</taxon>
        <taxon>Gnathifera</taxon>
        <taxon>Rotifera</taxon>
        <taxon>Eurotatoria</taxon>
        <taxon>Bdelloidea</taxon>
        <taxon>Philodinida</taxon>
        <taxon>Philodinidae</taxon>
        <taxon>Rotaria</taxon>
    </lineage>
</organism>
<evidence type="ECO:0000313" key="1">
    <source>
        <dbReference type="EMBL" id="CAF4508736.1"/>
    </source>
</evidence>
<gene>
    <name evidence="1" type="ORF">SMN809_LOCUS35255</name>
</gene>
<protein>
    <submittedName>
        <fullName evidence="1">Uncharacterized protein</fullName>
    </submittedName>
</protein>
<dbReference type="AlphaFoldDB" id="A0A8S2XSE7"/>
<proteinExistence type="predicted"/>
<accession>A0A8S2XSE7</accession>
<feature type="non-terminal residue" evidence="1">
    <location>
        <position position="30"/>
    </location>
</feature>